<evidence type="ECO:0000313" key="1">
    <source>
        <dbReference type="EMBL" id="SEL88582.1"/>
    </source>
</evidence>
<protein>
    <recommendedName>
        <fullName evidence="3">SseB protein N-terminal domain-containing protein</fullName>
    </recommendedName>
</protein>
<dbReference type="Proteomes" id="UP000183015">
    <property type="component" value="Unassembled WGS sequence"/>
</dbReference>
<proteinExistence type="predicted"/>
<dbReference type="EMBL" id="FOAZ01000014">
    <property type="protein sequence ID" value="SEL88582.1"/>
    <property type="molecule type" value="Genomic_DNA"/>
</dbReference>
<dbReference type="OrthoDB" id="4238227at2"/>
<gene>
    <name evidence="1" type="ORF">SAMN05414137_114222</name>
</gene>
<reference evidence="2" key="1">
    <citation type="submission" date="2016-10" db="EMBL/GenBank/DDBJ databases">
        <authorList>
            <person name="Varghese N."/>
        </authorList>
    </citation>
    <scope>NUCLEOTIDE SEQUENCE [LARGE SCALE GENOMIC DNA]</scope>
    <source>
        <strain evidence="2">DSM 45096 / BCRC 16803 / CGMCC 4.1857 / CIP 109030 / JCM 12277 / KCTC 19219 / NBRC 100920 / 33214</strain>
    </source>
</reference>
<name>A0A1H7TUP8_STRJI</name>
<evidence type="ECO:0008006" key="3">
    <source>
        <dbReference type="Google" id="ProtNLM"/>
    </source>
</evidence>
<organism evidence="1 2">
    <name type="scientific">Streptacidiphilus jiangxiensis</name>
    <dbReference type="NCBI Taxonomy" id="235985"/>
    <lineage>
        <taxon>Bacteria</taxon>
        <taxon>Bacillati</taxon>
        <taxon>Actinomycetota</taxon>
        <taxon>Actinomycetes</taxon>
        <taxon>Kitasatosporales</taxon>
        <taxon>Streptomycetaceae</taxon>
        <taxon>Streptacidiphilus</taxon>
    </lineage>
</organism>
<dbReference type="NCBIfam" id="NF042914">
    <property type="entry name" value="SAV915_dom"/>
    <property type="match status" value="1"/>
</dbReference>
<keyword evidence="2" id="KW-1185">Reference proteome</keyword>
<dbReference type="AlphaFoldDB" id="A0A1H7TUP8"/>
<evidence type="ECO:0000313" key="2">
    <source>
        <dbReference type="Proteomes" id="UP000183015"/>
    </source>
</evidence>
<sequence>MARHLNGDDPEPEELVPAGLLAVPVRSGLAGDVLRLFRTALGVRTVVGFTSRRQLSAVLGAQQRSIVISEAAVRQMTAELGVAQLVVDPQLVAAPAVPLHSDSRHGWASLTQDNAAVRAA</sequence>
<dbReference type="eggNOG" id="ENOG503207F">
    <property type="taxonomic scope" value="Bacteria"/>
</dbReference>
<accession>A0A1H7TUP8</accession>
<dbReference type="STRING" id="235985.SAMN05414137_114222"/>
<dbReference type="InterPro" id="IPR049975">
    <property type="entry name" value="SAV_915-like_dom"/>
</dbReference>